<evidence type="ECO:0000256" key="4">
    <source>
        <dbReference type="ARBA" id="ARBA00022786"/>
    </source>
</evidence>
<name>A0A5N6Y416_9EURO</name>
<reference evidence="8" key="1">
    <citation type="submission" date="2019-04" db="EMBL/GenBank/DDBJ databases">
        <title>Friends and foes A comparative genomics study of 23 Aspergillus species from section Flavi.</title>
        <authorList>
            <consortium name="DOE Joint Genome Institute"/>
            <person name="Kjaerbolling I."/>
            <person name="Vesth T."/>
            <person name="Frisvad J.C."/>
            <person name="Nybo J.L."/>
            <person name="Theobald S."/>
            <person name="Kildgaard S."/>
            <person name="Isbrandt T."/>
            <person name="Kuo A."/>
            <person name="Sato A."/>
            <person name="Lyhne E.K."/>
            <person name="Kogle M.E."/>
            <person name="Wiebenga A."/>
            <person name="Kun R.S."/>
            <person name="Lubbers R.J."/>
            <person name="Makela M.R."/>
            <person name="Barry K."/>
            <person name="Chovatia M."/>
            <person name="Clum A."/>
            <person name="Daum C."/>
            <person name="Haridas S."/>
            <person name="He G."/>
            <person name="LaButti K."/>
            <person name="Lipzen A."/>
            <person name="Mondo S."/>
            <person name="Riley R."/>
            <person name="Salamov A."/>
            <person name="Simmons B.A."/>
            <person name="Magnuson J.K."/>
            <person name="Henrissat B."/>
            <person name="Mortensen U.H."/>
            <person name="Larsen T.O."/>
            <person name="Devries R.P."/>
            <person name="Grigoriev I.V."/>
            <person name="Machida M."/>
            <person name="Baker S.E."/>
            <person name="Andersen M.R."/>
        </authorList>
    </citation>
    <scope>NUCLEOTIDE SEQUENCE</scope>
    <source>
        <strain evidence="8">CBS 117612</strain>
    </source>
</reference>
<keyword evidence="6" id="KW-0788">Thiol protease</keyword>
<dbReference type="InterPro" id="IPR022105">
    <property type="entry name" value="DUF3645"/>
</dbReference>
<dbReference type="PANTHER" id="PTHR13367">
    <property type="entry name" value="UBIQUITIN THIOESTERASE"/>
    <property type="match status" value="1"/>
</dbReference>
<dbReference type="Proteomes" id="UP000325558">
    <property type="component" value="Unassembled WGS sequence"/>
</dbReference>
<dbReference type="OrthoDB" id="3182339at2759"/>
<dbReference type="GO" id="GO:0004843">
    <property type="term" value="F:cysteine-type deubiquitinase activity"/>
    <property type="evidence" value="ECO:0007669"/>
    <property type="project" value="UniProtKB-EC"/>
</dbReference>
<dbReference type="GO" id="GO:0006508">
    <property type="term" value="P:proteolysis"/>
    <property type="evidence" value="ECO:0007669"/>
    <property type="project" value="UniProtKB-KW"/>
</dbReference>
<gene>
    <name evidence="8" type="ORF">BDV24DRAFT_175484</name>
</gene>
<evidence type="ECO:0000256" key="3">
    <source>
        <dbReference type="ARBA" id="ARBA00022670"/>
    </source>
</evidence>
<feature type="domain" description="DUF3645" evidence="7">
    <location>
        <begin position="1"/>
        <end position="27"/>
    </location>
</feature>
<accession>A0A5N6Y416</accession>
<keyword evidence="5" id="KW-0378">Hydrolase</keyword>
<evidence type="ECO:0000256" key="5">
    <source>
        <dbReference type="ARBA" id="ARBA00022801"/>
    </source>
</evidence>
<dbReference type="EMBL" id="ML737150">
    <property type="protein sequence ID" value="KAE8340204.1"/>
    <property type="molecule type" value="Genomic_DNA"/>
</dbReference>
<evidence type="ECO:0000256" key="1">
    <source>
        <dbReference type="ARBA" id="ARBA00000707"/>
    </source>
</evidence>
<evidence type="ECO:0000256" key="6">
    <source>
        <dbReference type="ARBA" id="ARBA00022807"/>
    </source>
</evidence>
<keyword evidence="3" id="KW-0645">Protease</keyword>
<dbReference type="Pfam" id="PF12359">
    <property type="entry name" value="DUF3645"/>
    <property type="match status" value="1"/>
</dbReference>
<comment type="catalytic activity">
    <reaction evidence="1">
        <text>Thiol-dependent hydrolysis of ester, thioester, amide, peptide and isopeptide bonds formed by the C-terminal Gly of ubiquitin (a 76-residue protein attached to proteins as an intracellular targeting signal).</text>
        <dbReference type="EC" id="3.4.19.12"/>
    </reaction>
</comment>
<proteinExistence type="predicted"/>
<dbReference type="AlphaFoldDB" id="A0A5N6Y416"/>
<evidence type="ECO:0000256" key="2">
    <source>
        <dbReference type="ARBA" id="ARBA00012759"/>
    </source>
</evidence>
<dbReference type="PANTHER" id="PTHR13367:SF33">
    <property type="entry name" value="P-LOOP CONTAINING NUCLEOSIDE TRIPHOSPHATE HYDROLASE PROTEIN"/>
    <property type="match status" value="1"/>
</dbReference>
<dbReference type="InterPro" id="IPR051346">
    <property type="entry name" value="OTU_Deubiquitinase"/>
</dbReference>
<evidence type="ECO:0000313" key="8">
    <source>
        <dbReference type="EMBL" id="KAE8340204.1"/>
    </source>
</evidence>
<sequence>MAVPFHAKGVPSDHAEWGHPDVAILFTCLSLYHRGLTEHQLRQSLQEVLRSDDPAIEYDRWTQTSFTLPETLRHWNTINVDDRGQVSVIWQHLRSKTVVINHFLRNFVFPVHAKQFSQSAAAKSMQSGITTGFSGTNDNRRLLPLLIKQENLPGLSHTKPEVLTYLLQKRNRAYNIAANPDGTSYSERDLLKYLKRNSVRILIDAGAFILEMDNLALARAWLQEDDQAQAAVYFRKDNQPWVEYRAGKAVPLLSTPFAENMENCVVYIDEAHTRGTDVKLPPKAQGALTLGLNQTKDHTVQAAMRLRQLGTTQSIMFVSPPEVHQSILDVRQKSVHDSIDSSDVVFWLINQTCNNNRELQPLYLSQGVDFCHRMQASIDHRNFLTNPDHRRLYTERLKRPEQQTLDQLYRPQSQEHGDIMSLSTAATASFTGGLTSFIDQLRQIYEQSHAKGSMKNAALEEVEQEREVAFEIEQEREIQRPLIMEAHYYSGLHASIRNFVMTGRLKGNDGYMEAAALLELTDLGRKHGIDAAMLLRSLCVSTEFTRTAVTNKQARNIDNFLVIFSYPLTHDLLSLTNILFIEKRPVNWLLWNSQRKVGLVIIPEEAEEIIPIIRTMQSSAVHLIMYAAPFTKRMLQFDRLDYYALPSLPEGWSPPSWLPFELGILAGRLYIHFSDYEFLLEQLRLDSEKPITNVNPAGARPPAACDNFFVRSQLNFLQDWLTLRRQGQDISHTPMGYVCQGSRLRPDHPFFLARKAVEEIEDTDRHLFYTTNYRDSDELEQYYDSDDDDDDVVAKDVYMIEGGEDGVSDIDVDMHEED</sequence>
<keyword evidence="4" id="KW-0833">Ubl conjugation pathway</keyword>
<dbReference type="EC" id="3.4.19.12" evidence="2"/>
<organism evidence="8">
    <name type="scientific">Aspergillus arachidicola</name>
    <dbReference type="NCBI Taxonomy" id="656916"/>
    <lineage>
        <taxon>Eukaryota</taxon>
        <taxon>Fungi</taxon>
        <taxon>Dikarya</taxon>
        <taxon>Ascomycota</taxon>
        <taxon>Pezizomycotina</taxon>
        <taxon>Eurotiomycetes</taxon>
        <taxon>Eurotiomycetidae</taxon>
        <taxon>Eurotiales</taxon>
        <taxon>Aspergillaceae</taxon>
        <taxon>Aspergillus</taxon>
        <taxon>Aspergillus subgen. Circumdati</taxon>
    </lineage>
</organism>
<protein>
    <recommendedName>
        <fullName evidence="2">ubiquitinyl hydrolase 1</fullName>
        <ecNumber evidence="2">3.4.19.12</ecNumber>
    </recommendedName>
</protein>
<evidence type="ECO:0000259" key="7">
    <source>
        <dbReference type="Pfam" id="PF12359"/>
    </source>
</evidence>